<reference evidence="2" key="1">
    <citation type="journal article" date="2023" name="Nat. Plants">
        <title>Single-cell RNA sequencing provides a high-resolution roadmap for understanding the multicellular compartmentation of specialized metabolism.</title>
        <authorList>
            <person name="Sun S."/>
            <person name="Shen X."/>
            <person name="Li Y."/>
            <person name="Li Y."/>
            <person name="Wang S."/>
            <person name="Li R."/>
            <person name="Zhang H."/>
            <person name="Shen G."/>
            <person name="Guo B."/>
            <person name="Wei J."/>
            <person name="Xu J."/>
            <person name="St-Pierre B."/>
            <person name="Chen S."/>
            <person name="Sun C."/>
        </authorList>
    </citation>
    <scope>NUCLEOTIDE SEQUENCE [LARGE SCALE GENOMIC DNA]</scope>
</reference>
<sequence length="102" mass="11467">MHKILYNSRYIANTKCSKHQGNTDQVYYSDSSSLFSSSTFISSCPSLPSSSSSLFSLSSYPPLTNISFFFFFFCKIFPAPMGSPAPTKLSTNIRVIGFDRWF</sequence>
<dbReference type="EMBL" id="CM044702">
    <property type="protein sequence ID" value="KAI5678314.1"/>
    <property type="molecule type" value="Genomic_DNA"/>
</dbReference>
<gene>
    <name evidence="1" type="ORF">M9H77_09264</name>
</gene>
<dbReference type="Proteomes" id="UP001060085">
    <property type="component" value="Linkage Group LG02"/>
</dbReference>
<evidence type="ECO:0000313" key="1">
    <source>
        <dbReference type="EMBL" id="KAI5678314.1"/>
    </source>
</evidence>
<proteinExistence type="predicted"/>
<comment type="caution">
    <text evidence="1">The sequence shown here is derived from an EMBL/GenBank/DDBJ whole genome shotgun (WGS) entry which is preliminary data.</text>
</comment>
<keyword evidence="2" id="KW-1185">Reference proteome</keyword>
<name>A0ACC0C0G0_CATRO</name>
<accession>A0ACC0C0G0</accession>
<evidence type="ECO:0000313" key="2">
    <source>
        <dbReference type="Proteomes" id="UP001060085"/>
    </source>
</evidence>
<organism evidence="1 2">
    <name type="scientific">Catharanthus roseus</name>
    <name type="common">Madagascar periwinkle</name>
    <name type="synonym">Vinca rosea</name>
    <dbReference type="NCBI Taxonomy" id="4058"/>
    <lineage>
        <taxon>Eukaryota</taxon>
        <taxon>Viridiplantae</taxon>
        <taxon>Streptophyta</taxon>
        <taxon>Embryophyta</taxon>
        <taxon>Tracheophyta</taxon>
        <taxon>Spermatophyta</taxon>
        <taxon>Magnoliopsida</taxon>
        <taxon>eudicotyledons</taxon>
        <taxon>Gunneridae</taxon>
        <taxon>Pentapetalae</taxon>
        <taxon>asterids</taxon>
        <taxon>lamiids</taxon>
        <taxon>Gentianales</taxon>
        <taxon>Apocynaceae</taxon>
        <taxon>Rauvolfioideae</taxon>
        <taxon>Vinceae</taxon>
        <taxon>Catharanthinae</taxon>
        <taxon>Catharanthus</taxon>
    </lineage>
</organism>
<protein>
    <submittedName>
        <fullName evidence="1">Uncharacterized protein</fullName>
    </submittedName>
</protein>